<keyword evidence="7" id="KW-0496">Mitochondrion</keyword>
<keyword evidence="4 9" id="KW-0812">Transmembrane</keyword>
<evidence type="ECO:0000256" key="7">
    <source>
        <dbReference type="ARBA" id="ARBA00023128"/>
    </source>
</evidence>
<keyword evidence="6 11" id="KW-1133">Transmembrane helix</keyword>
<evidence type="ECO:0000256" key="4">
    <source>
        <dbReference type="ARBA" id="ARBA00022692"/>
    </source>
</evidence>
<dbReference type="InterPro" id="IPR023395">
    <property type="entry name" value="MCP_dom_sf"/>
</dbReference>
<gene>
    <name evidence="12" type="ORF">BASA50_008462</name>
</gene>
<evidence type="ECO:0000256" key="11">
    <source>
        <dbReference type="SAM" id="Phobius"/>
    </source>
</evidence>
<organism evidence="12 13">
    <name type="scientific">Batrachochytrium salamandrivorans</name>
    <dbReference type="NCBI Taxonomy" id="1357716"/>
    <lineage>
        <taxon>Eukaryota</taxon>
        <taxon>Fungi</taxon>
        <taxon>Fungi incertae sedis</taxon>
        <taxon>Chytridiomycota</taxon>
        <taxon>Chytridiomycota incertae sedis</taxon>
        <taxon>Chytridiomycetes</taxon>
        <taxon>Rhizophydiales</taxon>
        <taxon>Rhizophydiales incertae sedis</taxon>
        <taxon>Batrachochytrium</taxon>
    </lineage>
</organism>
<dbReference type="Proteomes" id="UP001648503">
    <property type="component" value="Unassembled WGS sequence"/>
</dbReference>
<evidence type="ECO:0000256" key="9">
    <source>
        <dbReference type="PROSITE-ProRule" id="PRU00282"/>
    </source>
</evidence>
<dbReference type="PRINTS" id="PR00926">
    <property type="entry name" value="MITOCARRIER"/>
</dbReference>
<evidence type="ECO:0000256" key="1">
    <source>
        <dbReference type="ARBA" id="ARBA00004225"/>
    </source>
</evidence>
<dbReference type="InterPro" id="IPR018108">
    <property type="entry name" value="MCP_transmembrane"/>
</dbReference>
<evidence type="ECO:0000256" key="3">
    <source>
        <dbReference type="ARBA" id="ARBA00022448"/>
    </source>
</evidence>
<feature type="repeat" description="Solcar" evidence="9">
    <location>
        <begin position="97"/>
        <end position="179"/>
    </location>
</feature>
<keyword evidence="8 9" id="KW-0472">Membrane</keyword>
<dbReference type="EMBL" id="JAFCIX010000395">
    <property type="protein sequence ID" value="KAH6591863.1"/>
    <property type="molecule type" value="Genomic_DNA"/>
</dbReference>
<feature type="repeat" description="Solcar" evidence="9">
    <location>
        <begin position="188"/>
        <end position="274"/>
    </location>
</feature>
<protein>
    <recommendedName>
        <fullName evidence="14">Mitochondrial carrier protein PET8</fullName>
    </recommendedName>
</protein>
<evidence type="ECO:0000256" key="10">
    <source>
        <dbReference type="RuleBase" id="RU000488"/>
    </source>
</evidence>
<dbReference type="Gene3D" id="1.50.40.10">
    <property type="entry name" value="Mitochondrial carrier domain"/>
    <property type="match status" value="1"/>
</dbReference>
<comment type="similarity">
    <text evidence="2 10">Belongs to the mitochondrial carrier (TC 2.A.29) family.</text>
</comment>
<dbReference type="PROSITE" id="PS50920">
    <property type="entry name" value="SOLCAR"/>
    <property type="match status" value="3"/>
</dbReference>
<reference evidence="12 13" key="1">
    <citation type="submission" date="2021-02" db="EMBL/GenBank/DDBJ databases">
        <title>Variation within the Batrachochytrium salamandrivorans European outbreak.</title>
        <authorList>
            <person name="Kelly M."/>
            <person name="Pasmans F."/>
            <person name="Shea T.P."/>
            <person name="Munoz J.F."/>
            <person name="Carranza S."/>
            <person name="Cuomo C.A."/>
            <person name="Martel A."/>
        </authorList>
    </citation>
    <scope>NUCLEOTIDE SEQUENCE [LARGE SCALE GENOMIC DNA]</scope>
    <source>
        <strain evidence="12 13">AMFP18/2</strain>
    </source>
</reference>
<evidence type="ECO:0000256" key="6">
    <source>
        <dbReference type="ARBA" id="ARBA00022989"/>
    </source>
</evidence>
<sequence>MTSPQGKATLLSTPTAFQALLSGALAGTTVDTVLFPLDTIKTRLQSKAGFKASGGFSNIYAGLSSAVMGSAPSAAAFFVTYEFFKSHLSKKLPDTSHQPLVHMMSASAGEIIACIVRVPTEIVKQRMQTRMYTSVPQAVGDILKREGIRGFYRGYTMTIFREIPFACVQFPLYENMKKRLSNRLDRPLWATEAALCGCIAGGFAAAVTTPLDVVKTRIMLSAKAGKTASIVGTALTILSEEGPRTFLSGIGPRVMWISIGGSIFLGMYEASKAALLKYT</sequence>
<dbReference type="PANTHER" id="PTHR45667">
    <property type="entry name" value="S-ADENOSYLMETHIONINE MITOCHONDRIAL CARRIER PROTEIN"/>
    <property type="match status" value="1"/>
</dbReference>
<feature type="transmembrane region" description="Helical" evidence="11">
    <location>
        <begin position="59"/>
        <end position="81"/>
    </location>
</feature>
<evidence type="ECO:0000256" key="2">
    <source>
        <dbReference type="ARBA" id="ARBA00006375"/>
    </source>
</evidence>
<name>A0ABQ8F446_9FUNG</name>
<feature type="transmembrane region" description="Helical" evidence="11">
    <location>
        <begin position="250"/>
        <end position="268"/>
    </location>
</feature>
<accession>A0ABQ8F446</accession>
<feature type="transmembrane region" description="Helical" evidence="11">
    <location>
        <begin position="187"/>
        <end position="207"/>
    </location>
</feature>
<keyword evidence="13" id="KW-1185">Reference proteome</keyword>
<comment type="caution">
    <text evidence="12">The sequence shown here is derived from an EMBL/GenBank/DDBJ whole genome shotgun (WGS) entry which is preliminary data.</text>
</comment>
<keyword evidence="3 10" id="KW-0813">Transport</keyword>
<evidence type="ECO:0000256" key="5">
    <source>
        <dbReference type="ARBA" id="ARBA00022737"/>
    </source>
</evidence>
<comment type="subcellular location">
    <subcellularLocation>
        <location evidence="1">Mitochondrion membrane</location>
        <topology evidence="1">Multi-pass membrane protein</topology>
    </subcellularLocation>
</comment>
<dbReference type="Pfam" id="PF00153">
    <property type="entry name" value="Mito_carr"/>
    <property type="match status" value="3"/>
</dbReference>
<dbReference type="SUPFAM" id="SSF103506">
    <property type="entry name" value="Mitochondrial carrier"/>
    <property type="match status" value="1"/>
</dbReference>
<evidence type="ECO:0000313" key="12">
    <source>
        <dbReference type="EMBL" id="KAH6591863.1"/>
    </source>
</evidence>
<proteinExistence type="inferred from homology"/>
<dbReference type="InterPro" id="IPR002067">
    <property type="entry name" value="MCP"/>
</dbReference>
<evidence type="ECO:0000256" key="8">
    <source>
        <dbReference type="ARBA" id="ARBA00023136"/>
    </source>
</evidence>
<feature type="repeat" description="Solcar" evidence="9">
    <location>
        <begin position="14"/>
        <end position="87"/>
    </location>
</feature>
<evidence type="ECO:0000313" key="13">
    <source>
        <dbReference type="Proteomes" id="UP001648503"/>
    </source>
</evidence>
<evidence type="ECO:0008006" key="14">
    <source>
        <dbReference type="Google" id="ProtNLM"/>
    </source>
</evidence>
<keyword evidence="5" id="KW-0677">Repeat</keyword>